<dbReference type="AlphaFoldDB" id="A0A5N6ZY31"/>
<dbReference type="GeneID" id="43657404"/>
<dbReference type="EMBL" id="ML737711">
    <property type="protein sequence ID" value="KAE8362193.1"/>
    <property type="molecule type" value="Genomic_DNA"/>
</dbReference>
<keyword evidence="2" id="KW-1185">Reference proteome</keyword>
<dbReference type="OrthoDB" id="4487431at2759"/>
<dbReference type="RefSeq" id="XP_031925274.1">
    <property type="nucleotide sequence ID" value="XM_032072958.1"/>
</dbReference>
<evidence type="ECO:0000313" key="1">
    <source>
        <dbReference type="EMBL" id="KAE8362193.1"/>
    </source>
</evidence>
<gene>
    <name evidence="1" type="ORF">BDV27DRAFT_159978</name>
</gene>
<accession>A0A5N6ZY31</accession>
<reference evidence="1 2" key="1">
    <citation type="submission" date="2019-04" db="EMBL/GenBank/DDBJ databases">
        <title>Friends and foes A comparative genomics studyof 23 Aspergillus species from section Flavi.</title>
        <authorList>
            <consortium name="DOE Joint Genome Institute"/>
            <person name="Kjaerbolling I."/>
            <person name="Vesth T."/>
            <person name="Frisvad J.C."/>
            <person name="Nybo J.L."/>
            <person name="Theobald S."/>
            <person name="Kildgaard S."/>
            <person name="Isbrandt T."/>
            <person name="Kuo A."/>
            <person name="Sato A."/>
            <person name="Lyhne E.K."/>
            <person name="Kogle M.E."/>
            <person name="Wiebenga A."/>
            <person name="Kun R.S."/>
            <person name="Lubbers R.J."/>
            <person name="Makela M.R."/>
            <person name="Barry K."/>
            <person name="Chovatia M."/>
            <person name="Clum A."/>
            <person name="Daum C."/>
            <person name="Haridas S."/>
            <person name="He G."/>
            <person name="LaButti K."/>
            <person name="Lipzen A."/>
            <person name="Mondo S."/>
            <person name="Riley R."/>
            <person name="Salamov A."/>
            <person name="Simmons B.A."/>
            <person name="Magnuson J.K."/>
            <person name="Henrissat B."/>
            <person name="Mortensen U.H."/>
            <person name="Larsen T.O."/>
            <person name="Devries R.P."/>
            <person name="Grigoriev I.V."/>
            <person name="Machida M."/>
            <person name="Baker S.E."/>
            <person name="Andersen M.R."/>
        </authorList>
    </citation>
    <scope>NUCLEOTIDE SEQUENCE [LARGE SCALE GENOMIC DNA]</scope>
    <source>
        <strain evidence="1 2">CBS 763.97</strain>
    </source>
</reference>
<organism evidence="1 2">
    <name type="scientific">Aspergillus caelatus</name>
    <dbReference type="NCBI Taxonomy" id="61420"/>
    <lineage>
        <taxon>Eukaryota</taxon>
        <taxon>Fungi</taxon>
        <taxon>Dikarya</taxon>
        <taxon>Ascomycota</taxon>
        <taxon>Pezizomycotina</taxon>
        <taxon>Eurotiomycetes</taxon>
        <taxon>Eurotiomycetidae</taxon>
        <taxon>Eurotiales</taxon>
        <taxon>Aspergillaceae</taxon>
        <taxon>Aspergillus</taxon>
        <taxon>Aspergillus subgen. Circumdati</taxon>
    </lineage>
</organism>
<dbReference type="Proteomes" id="UP000326268">
    <property type="component" value="Unassembled WGS sequence"/>
</dbReference>
<evidence type="ECO:0000313" key="2">
    <source>
        <dbReference type="Proteomes" id="UP000326268"/>
    </source>
</evidence>
<name>A0A5N6ZY31_9EURO</name>
<protein>
    <submittedName>
        <fullName evidence="1">Uncharacterized protein</fullName>
    </submittedName>
</protein>
<proteinExistence type="predicted"/>
<sequence>MRLGTHEGARPWSYYDIVPPSRSDARTCESPFVKCEVAECTATSAHGLYESMTLRIGFTTCCKYLDSNELEKRIDYSSRQLDRMEVTVIFYDVGLGKDGQIEQLSAFSSSGENFSAIRL</sequence>